<keyword evidence="1" id="KW-0732">Signal</keyword>
<reference evidence="2 3" key="1">
    <citation type="submission" date="2015-01" db="EMBL/GenBank/DDBJ databases">
        <title>Vibrio sp. C1 JCM 19231 whole genome shotgun sequence.</title>
        <authorList>
            <person name="Sawabe T."/>
            <person name="Meirelles P."/>
            <person name="Feng G."/>
            <person name="Sayaka M."/>
            <person name="Hattori M."/>
            <person name="Ohkuma M."/>
        </authorList>
    </citation>
    <scope>NUCLEOTIDE SEQUENCE [LARGE SCALE GENOMIC DNA]</scope>
    <source>
        <strain evidence="3">JCM 19231</strain>
    </source>
</reference>
<gene>
    <name evidence="2" type="ORF">JCM19231_779</name>
</gene>
<sequence>MKHPINIQLRAIMAVLLGLSFSGSALAHPHSWIDTKTQILGNNQTIDGFKMEWTFDRMTTAYLFDGEDMSPHHQQQTLKAIAKSIINNMSPSHNFTYLDEAKHSLDYQKVSDETLRVEKGKAILDFTLLLDKPYQFHGKPLALRIFDPTYYVDMSWDSASDVQFSKGLEGNCSSTLIEPHPTAAQVNKAMTLPVDASPDYQLGKVFTQTLNFSCHYEDK</sequence>
<dbReference type="EMBL" id="BBRZ01000017">
    <property type="protein sequence ID" value="GAM55715.1"/>
    <property type="molecule type" value="Genomic_DNA"/>
</dbReference>
<proteinExistence type="predicted"/>
<keyword evidence="3" id="KW-1185">Reference proteome</keyword>
<feature type="signal peptide" evidence="1">
    <location>
        <begin position="1"/>
        <end position="27"/>
    </location>
</feature>
<comment type="caution">
    <text evidence="2">The sequence shown here is derived from an EMBL/GenBank/DDBJ whole genome shotgun (WGS) entry which is preliminary data.</text>
</comment>
<dbReference type="Proteomes" id="UP000031671">
    <property type="component" value="Unassembled WGS sequence"/>
</dbReference>
<dbReference type="AlphaFoldDB" id="A0A0B8NM09"/>
<accession>A0A0B8NM09</accession>
<evidence type="ECO:0000313" key="3">
    <source>
        <dbReference type="Proteomes" id="UP000031671"/>
    </source>
</evidence>
<dbReference type="InterPro" id="IPR010412">
    <property type="entry name" value="DUF1007"/>
</dbReference>
<evidence type="ECO:0000256" key="1">
    <source>
        <dbReference type="SAM" id="SignalP"/>
    </source>
</evidence>
<organism evidence="2 3">
    <name type="scientific">Vibrio ishigakensis</name>
    <dbReference type="NCBI Taxonomy" id="1481914"/>
    <lineage>
        <taxon>Bacteria</taxon>
        <taxon>Pseudomonadati</taxon>
        <taxon>Pseudomonadota</taxon>
        <taxon>Gammaproteobacteria</taxon>
        <taxon>Vibrionales</taxon>
        <taxon>Vibrionaceae</taxon>
        <taxon>Vibrio</taxon>
    </lineage>
</organism>
<reference evidence="2 3" key="2">
    <citation type="submission" date="2015-01" db="EMBL/GenBank/DDBJ databases">
        <authorList>
            <consortium name="NBRP consortium"/>
            <person name="Sawabe T."/>
            <person name="Meirelles P."/>
            <person name="Feng G."/>
            <person name="Sayaka M."/>
            <person name="Hattori M."/>
            <person name="Ohkuma M."/>
        </authorList>
    </citation>
    <scope>NUCLEOTIDE SEQUENCE [LARGE SCALE GENOMIC DNA]</scope>
    <source>
        <strain evidence="3">JCM 19231</strain>
    </source>
</reference>
<evidence type="ECO:0000313" key="2">
    <source>
        <dbReference type="EMBL" id="GAM55715.1"/>
    </source>
</evidence>
<name>A0A0B8NM09_9VIBR</name>
<protein>
    <submittedName>
        <fullName evidence="2">Exported protein</fullName>
    </submittedName>
</protein>
<feature type="chain" id="PRO_5002121272" evidence="1">
    <location>
        <begin position="28"/>
        <end position="219"/>
    </location>
</feature>
<dbReference type="Pfam" id="PF06226">
    <property type="entry name" value="DUF1007"/>
    <property type="match status" value="1"/>
</dbReference>